<evidence type="ECO:0000256" key="2">
    <source>
        <dbReference type="ARBA" id="ARBA00022741"/>
    </source>
</evidence>
<feature type="domain" description="HRDC" evidence="12">
    <location>
        <begin position="638"/>
        <end position="718"/>
    </location>
</feature>
<name>A0A1C6RQ49_9ACTN</name>
<dbReference type="GO" id="GO:0043138">
    <property type="term" value="F:3'-5' DNA helicase activity"/>
    <property type="evidence" value="ECO:0007669"/>
    <property type="project" value="UniProtKB-EC"/>
</dbReference>
<dbReference type="PANTHER" id="PTHR11070:SF69">
    <property type="entry name" value="ATP-DEPENDENT DNA HELICASE UVRD2"/>
    <property type="match status" value="1"/>
</dbReference>
<keyword evidence="5 10" id="KW-0067">ATP-binding</keyword>
<feature type="domain" description="UvrD-like helicase C-terminal" evidence="14">
    <location>
        <begin position="302"/>
        <end position="562"/>
    </location>
</feature>
<dbReference type="Gene3D" id="1.10.486.10">
    <property type="entry name" value="PCRA, domain 4"/>
    <property type="match status" value="2"/>
</dbReference>
<dbReference type="EMBL" id="FMHT01000003">
    <property type="protein sequence ID" value="SCL19155.1"/>
    <property type="molecule type" value="Genomic_DNA"/>
</dbReference>
<evidence type="ECO:0000259" key="12">
    <source>
        <dbReference type="PROSITE" id="PS50967"/>
    </source>
</evidence>
<dbReference type="PROSITE" id="PS51217">
    <property type="entry name" value="UVRD_HELICASE_CTER"/>
    <property type="match status" value="1"/>
</dbReference>
<dbReference type="PROSITE" id="PS51198">
    <property type="entry name" value="UVRD_HELICASE_ATP_BIND"/>
    <property type="match status" value="1"/>
</dbReference>
<evidence type="ECO:0000256" key="11">
    <source>
        <dbReference type="SAM" id="MobiDB-lite"/>
    </source>
</evidence>
<dbReference type="Gene3D" id="3.40.50.300">
    <property type="entry name" value="P-loop containing nucleotide triphosphate hydrolases"/>
    <property type="match status" value="3"/>
</dbReference>
<dbReference type="Pfam" id="PF00570">
    <property type="entry name" value="HRDC"/>
    <property type="match status" value="1"/>
</dbReference>
<keyword evidence="16" id="KW-1185">Reference proteome</keyword>
<evidence type="ECO:0000256" key="3">
    <source>
        <dbReference type="ARBA" id="ARBA00022801"/>
    </source>
</evidence>
<evidence type="ECO:0000259" key="14">
    <source>
        <dbReference type="PROSITE" id="PS51217"/>
    </source>
</evidence>
<dbReference type="SMART" id="SM00341">
    <property type="entry name" value="HRDC"/>
    <property type="match status" value="1"/>
</dbReference>
<feature type="region of interest" description="Disordered" evidence="11">
    <location>
        <begin position="572"/>
        <end position="605"/>
    </location>
</feature>
<evidence type="ECO:0000256" key="1">
    <source>
        <dbReference type="ARBA" id="ARBA00009922"/>
    </source>
</evidence>
<dbReference type="GO" id="GO:0033202">
    <property type="term" value="C:DNA helicase complex"/>
    <property type="evidence" value="ECO:0007669"/>
    <property type="project" value="TreeGrafter"/>
</dbReference>
<dbReference type="GO" id="GO:0003677">
    <property type="term" value="F:DNA binding"/>
    <property type="evidence" value="ECO:0007669"/>
    <property type="project" value="InterPro"/>
</dbReference>
<gene>
    <name evidence="15" type="ORF">GA0070616_1677</name>
</gene>
<evidence type="ECO:0000259" key="13">
    <source>
        <dbReference type="PROSITE" id="PS51198"/>
    </source>
</evidence>
<keyword evidence="6" id="KW-0413">Isomerase</keyword>
<dbReference type="Pfam" id="PF00580">
    <property type="entry name" value="UvrD-helicase"/>
    <property type="match status" value="1"/>
</dbReference>
<dbReference type="GO" id="GO:0005524">
    <property type="term" value="F:ATP binding"/>
    <property type="evidence" value="ECO:0007669"/>
    <property type="project" value="UniProtKB-UniRule"/>
</dbReference>
<reference evidence="15 16" key="1">
    <citation type="submission" date="2016-06" db="EMBL/GenBank/DDBJ databases">
        <authorList>
            <person name="Kjaerup R.B."/>
            <person name="Dalgaard T.S."/>
            <person name="Juul-Madsen H.R."/>
        </authorList>
    </citation>
    <scope>NUCLEOTIDE SEQUENCE [LARGE SCALE GENOMIC DNA]</scope>
    <source>
        <strain evidence="15 16">DSM 43818</strain>
    </source>
</reference>
<accession>A0A1C6RQ49</accession>
<dbReference type="AlphaFoldDB" id="A0A1C6RQ49"/>
<dbReference type="SUPFAM" id="SSF52540">
    <property type="entry name" value="P-loop containing nucleoside triphosphate hydrolases"/>
    <property type="match status" value="1"/>
</dbReference>
<keyword evidence="2 10" id="KW-0547">Nucleotide-binding</keyword>
<evidence type="ECO:0000313" key="16">
    <source>
        <dbReference type="Proteomes" id="UP000199699"/>
    </source>
</evidence>
<feature type="domain" description="UvrD-like helicase ATP-binding" evidence="13">
    <location>
        <begin position="20"/>
        <end position="301"/>
    </location>
</feature>
<evidence type="ECO:0000256" key="7">
    <source>
        <dbReference type="ARBA" id="ARBA00034617"/>
    </source>
</evidence>
<dbReference type="GO" id="GO:0000725">
    <property type="term" value="P:recombinational repair"/>
    <property type="evidence" value="ECO:0007669"/>
    <property type="project" value="TreeGrafter"/>
</dbReference>
<dbReference type="GO" id="GO:0005829">
    <property type="term" value="C:cytosol"/>
    <property type="evidence" value="ECO:0007669"/>
    <property type="project" value="TreeGrafter"/>
</dbReference>
<keyword evidence="3 10" id="KW-0378">Hydrolase</keyword>
<dbReference type="Proteomes" id="UP000199699">
    <property type="component" value="Unassembled WGS sequence"/>
</dbReference>
<dbReference type="CDD" id="cd17932">
    <property type="entry name" value="DEXQc_UvrD"/>
    <property type="match status" value="1"/>
</dbReference>
<dbReference type="PROSITE" id="PS50967">
    <property type="entry name" value="HRDC"/>
    <property type="match status" value="1"/>
</dbReference>
<evidence type="ECO:0000256" key="8">
    <source>
        <dbReference type="ARBA" id="ARBA00034808"/>
    </source>
</evidence>
<dbReference type="SUPFAM" id="SSF47819">
    <property type="entry name" value="HRDC-like"/>
    <property type="match status" value="1"/>
</dbReference>
<comment type="similarity">
    <text evidence="1">Belongs to the helicase family. UvrD subfamily.</text>
</comment>
<dbReference type="GO" id="GO:0016887">
    <property type="term" value="F:ATP hydrolysis activity"/>
    <property type="evidence" value="ECO:0007669"/>
    <property type="project" value="RHEA"/>
</dbReference>
<comment type="catalytic activity">
    <reaction evidence="7">
        <text>Couples ATP hydrolysis with the unwinding of duplex DNA by translocating in the 3'-5' direction.</text>
        <dbReference type="EC" id="5.6.2.4"/>
    </reaction>
</comment>
<dbReference type="STRING" id="145857.GA0070616_1677"/>
<evidence type="ECO:0000256" key="4">
    <source>
        <dbReference type="ARBA" id="ARBA00022806"/>
    </source>
</evidence>
<dbReference type="Gene3D" id="1.10.10.160">
    <property type="match status" value="1"/>
</dbReference>
<organism evidence="15 16">
    <name type="scientific">Micromonospora nigra</name>
    <dbReference type="NCBI Taxonomy" id="145857"/>
    <lineage>
        <taxon>Bacteria</taxon>
        <taxon>Bacillati</taxon>
        <taxon>Actinomycetota</taxon>
        <taxon>Actinomycetes</taxon>
        <taxon>Micromonosporales</taxon>
        <taxon>Micromonosporaceae</taxon>
        <taxon>Micromonospora</taxon>
    </lineage>
</organism>
<proteinExistence type="inferred from homology"/>
<dbReference type="Gene3D" id="1.10.150.80">
    <property type="entry name" value="HRDC domain"/>
    <property type="match status" value="1"/>
</dbReference>
<feature type="binding site" evidence="10">
    <location>
        <begin position="41"/>
        <end position="48"/>
    </location>
    <ligand>
        <name>ATP</name>
        <dbReference type="ChEBI" id="CHEBI:30616"/>
    </ligand>
</feature>
<comment type="catalytic activity">
    <reaction evidence="9">
        <text>ATP + H2O = ADP + phosphate + H(+)</text>
        <dbReference type="Rhea" id="RHEA:13065"/>
        <dbReference type="ChEBI" id="CHEBI:15377"/>
        <dbReference type="ChEBI" id="CHEBI:15378"/>
        <dbReference type="ChEBI" id="CHEBI:30616"/>
        <dbReference type="ChEBI" id="CHEBI:43474"/>
        <dbReference type="ChEBI" id="CHEBI:456216"/>
        <dbReference type="EC" id="5.6.2.4"/>
    </reaction>
</comment>
<protein>
    <recommendedName>
        <fullName evidence="8">DNA 3'-5' helicase</fullName>
        <ecNumber evidence="8">5.6.2.4</ecNumber>
    </recommendedName>
</protein>
<dbReference type="InterPro" id="IPR000212">
    <property type="entry name" value="DNA_helicase_UvrD/REP"/>
</dbReference>
<dbReference type="InterPro" id="IPR010997">
    <property type="entry name" value="HRDC-like_sf"/>
</dbReference>
<dbReference type="InterPro" id="IPR027417">
    <property type="entry name" value="P-loop_NTPase"/>
</dbReference>
<dbReference type="FunFam" id="3.40.50.300:FF:001181">
    <property type="entry name" value="DNA helicase"/>
    <property type="match status" value="1"/>
</dbReference>
<dbReference type="InterPro" id="IPR014017">
    <property type="entry name" value="DNA_helicase_UvrD-like_C"/>
</dbReference>
<evidence type="ECO:0000256" key="5">
    <source>
        <dbReference type="ARBA" id="ARBA00022840"/>
    </source>
</evidence>
<dbReference type="InterPro" id="IPR013986">
    <property type="entry name" value="DExx_box_DNA_helicase_dom_sf"/>
</dbReference>
<evidence type="ECO:0000256" key="10">
    <source>
        <dbReference type="PROSITE-ProRule" id="PRU00560"/>
    </source>
</evidence>
<dbReference type="PANTHER" id="PTHR11070">
    <property type="entry name" value="UVRD / RECB / PCRA DNA HELICASE FAMILY MEMBER"/>
    <property type="match status" value="1"/>
</dbReference>
<evidence type="ECO:0000313" key="15">
    <source>
        <dbReference type="EMBL" id="SCL19155.1"/>
    </source>
</evidence>
<evidence type="ECO:0000256" key="6">
    <source>
        <dbReference type="ARBA" id="ARBA00023235"/>
    </source>
</evidence>
<dbReference type="InterPro" id="IPR002121">
    <property type="entry name" value="HRDC_dom"/>
</dbReference>
<dbReference type="InterPro" id="IPR014016">
    <property type="entry name" value="UvrD-like_ATP-bd"/>
</dbReference>
<sequence>MELRQFLAVVVHSTSERVLGGLDPEQRAAVTAPAGPVCVLAGAGTGKTRAVTSRIAHRSLRGEISPRHVLAVTFTARAAAEMRSRLTALGVPGVQARTFHAAALRQVRYFAPRLLAGRAMPELLDSKVRLVTLAATRVGLRADRAAARDLAGEIEWAKSSLVEPGEYVVAAAKALRDTPHEPARVAEVFAAYEKLKRSGGVIDFEDMLRAAVWGIEEHPDVAEQIRAQYRHFVVDEYQDVNPLQQRLLEVWLGGRDDLTVVGDASQTIYSFTGATSAYLIDFPRRHRGATVVRLVRDYRSTPQVVGLANAVISQARGAEARLRLELVGQRPPGPEPELRIFTDEPAEAAAVAARCRALVDAGTPAREIAVLFRTNAQSEAYEKALTEVGVPYVVQGAERFFERAEVRQAMVALRAATRSIPARTPLPAAVVEALAAVGWTPDAPPAGGAAREQWEALAALVQLAGDYAGSQLLPIGEAATVERPVSLADFTDELARRAAAQHVPTVDGVTLASLHSAKGLEWDAVFLVGLAEGTLPTSYARTPGQVEEERRLLYVGVTRAREWLWLSYASARSPGGRARRPSRFLPQLDRSGGGERAGGPARRPAERRRVQVVSCRVCGATLLAGGDRKLGRCLTCPSDIDDELHERLREWRQRVAGAQRVPGYVVFTDATLVALAERRPTRAEELIAIAGIGPRKLGLYGEAVLALVGGAAVDEICPQKSF</sequence>
<keyword evidence="4 10" id="KW-0347">Helicase</keyword>
<dbReference type="InterPro" id="IPR044876">
    <property type="entry name" value="HRDC_dom_sf"/>
</dbReference>
<dbReference type="EC" id="5.6.2.4" evidence="8"/>
<dbReference type="Pfam" id="PF13361">
    <property type="entry name" value="UvrD_C"/>
    <property type="match status" value="2"/>
</dbReference>
<evidence type="ECO:0000256" key="9">
    <source>
        <dbReference type="ARBA" id="ARBA00048988"/>
    </source>
</evidence>